<dbReference type="OrthoDB" id="361630at2759"/>
<evidence type="ECO:0000313" key="8">
    <source>
        <dbReference type="Proteomes" id="UP000699462"/>
    </source>
</evidence>
<evidence type="ECO:0000256" key="3">
    <source>
        <dbReference type="ARBA" id="ARBA00022741"/>
    </source>
</evidence>
<evidence type="ECO:0000256" key="1">
    <source>
        <dbReference type="ARBA" id="ARBA00007733"/>
    </source>
</evidence>
<dbReference type="GO" id="GO:0003743">
    <property type="term" value="F:translation initiation factor activity"/>
    <property type="evidence" value="ECO:0007669"/>
    <property type="project" value="UniProtKB-KW"/>
</dbReference>
<dbReference type="GO" id="GO:0003924">
    <property type="term" value="F:GTPase activity"/>
    <property type="evidence" value="ECO:0007669"/>
    <property type="project" value="InterPro"/>
</dbReference>
<evidence type="ECO:0000256" key="2">
    <source>
        <dbReference type="ARBA" id="ARBA00022540"/>
    </source>
</evidence>
<gene>
    <name evidence="7" type="ORF">P879_09494</name>
</gene>
<reference evidence="7 8" key="1">
    <citation type="submission" date="2019-07" db="EMBL/GenBank/DDBJ databases">
        <title>Annotation for the trematode Paragonimus westermani.</title>
        <authorList>
            <person name="Choi Y.-J."/>
        </authorList>
    </citation>
    <scope>NUCLEOTIDE SEQUENCE [LARGE SCALE GENOMIC DNA]</scope>
    <source>
        <strain evidence="7">180907_Pwestermani</strain>
    </source>
</reference>
<evidence type="ECO:0000259" key="6">
    <source>
        <dbReference type="PROSITE" id="PS51722"/>
    </source>
</evidence>
<dbReference type="PANTHER" id="PTHR43381:SF20">
    <property type="entry name" value="TRANSLATION INITIATION FACTOR IF-2, MITOCHONDRIAL"/>
    <property type="match status" value="1"/>
</dbReference>
<keyword evidence="8" id="KW-1185">Reference proteome</keyword>
<dbReference type="SUPFAM" id="SSF52540">
    <property type="entry name" value="P-loop containing nucleoside triphosphate hydrolases"/>
    <property type="match status" value="1"/>
</dbReference>
<organism evidence="7 8">
    <name type="scientific">Paragonimus westermani</name>
    <dbReference type="NCBI Taxonomy" id="34504"/>
    <lineage>
        <taxon>Eukaryota</taxon>
        <taxon>Metazoa</taxon>
        <taxon>Spiralia</taxon>
        <taxon>Lophotrochozoa</taxon>
        <taxon>Platyhelminthes</taxon>
        <taxon>Trematoda</taxon>
        <taxon>Digenea</taxon>
        <taxon>Plagiorchiida</taxon>
        <taxon>Troglotremata</taxon>
        <taxon>Troglotrematidae</taxon>
        <taxon>Paragonimus</taxon>
    </lineage>
</organism>
<dbReference type="GO" id="GO:0005737">
    <property type="term" value="C:cytoplasm"/>
    <property type="evidence" value="ECO:0007669"/>
    <property type="project" value="TreeGrafter"/>
</dbReference>
<evidence type="ECO:0000313" key="7">
    <source>
        <dbReference type="EMBL" id="KAF8568100.1"/>
    </source>
</evidence>
<accession>A0A8T0DKB6</accession>
<sequence>MFDKYFTLQRDSNRKENYVVKKASKQIPLIEVWEGITVKELARTAGREPSRVLTALNSGMLTSRTASLDSRIEDRKLLVSLVNLMGLKPLFKSQIERSHMDKDAYPRPPANPTDCVPRPPVVAILGHVDHGKTTLLDALRASRMVDEEYGGITQHLAAFTVSLASVAKHAGITDVTGSLASSLSDSITFLDTPGHAAFSAIRARGASATDIVVLVVAADDGVMPQTVESIRFTKEVNSKRSVIRLHCVFLKVTDFP</sequence>
<dbReference type="InterPro" id="IPR027417">
    <property type="entry name" value="P-loop_NTPase"/>
</dbReference>
<keyword evidence="4" id="KW-0648">Protein biosynthesis</keyword>
<name>A0A8T0DKB6_9TREM</name>
<dbReference type="Pfam" id="PF00009">
    <property type="entry name" value="GTP_EFTU"/>
    <property type="match status" value="1"/>
</dbReference>
<dbReference type="PANTHER" id="PTHR43381">
    <property type="entry name" value="TRANSLATION INITIATION FACTOR IF-2-RELATED"/>
    <property type="match status" value="1"/>
</dbReference>
<comment type="caution">
    <text evidence="7">The sequence shown here is derived from an EMBL/GenBank/DDBJ whole genome shotgun (WGS) entry which is preliminary data.</text>
</comment>
<dbReference type="InterPro" id="IPR005225">
    <property type="entry name" value="Small_GTP-bd"/>
</dbReference>
<feature type="domain" description="Tr-type G" evidence="6">
    <location>
        <begin position="117"/>
        <end position="256"/>
    </location>
</feature>
<dbReference type="Gene3D" id="3.40.50.300">
    <property type="entry name" value="P-loop containing nucleotide triphosphate hydrolases"/>
    <property type="match status" value="1"/>
</dbReference>
<dbReference type="InterPro" id="IPR000795">
    <property type="entry name" value="T_Tr_GTP-bd_dom"/>
</dbReference>
<keyword evidence="5" id="KW-0342">GTP-binding</keyword>
<dbReference type="AlphaFoldDB" id="A0A8T0DKB6"/>
<dbReference type="PROSITE" id="PS51722">
    <property type="entry name" value="G_TR_2"/>
    <property type="match status" value="1"/>
</dbReference>
<dbReference type="GO" id="GO:0005525">
    <property type="term" value="F:GTP binding"/>
    <property type="evidence" value="ECO:0007669"/>
    <property type="project" value="UniProtKB-KW"/>
</dbReference>
<evidence type="ECO:0000256" key="5">
    <source>
        <dbReference type="ARBA" id="ARBA00023134"/>
    </source>
</evidence>
<dbReference type="EMBL" id="JTDF01003101">
    <property type="protein sequence ID" value="KAF8568100.1"/>
    <property type="molecule type" value="Genomic_DNA"/>
</dbReference>
<comment type="similarity">
    <text evidence="1">Belongs to the TRAFAC class translation factor GTPase superfamily. Classic translation factor GTPase family. IF-2 subfamily.</text>
</comment>
<dbReference type="NCBIfam" id="TIGR00231">
    <property type="entry name" value="small_GTP"/>
    <property type="match status" value="1"/>
</dbReference>
<keyword evidence="3" id="KW-0547">Nucleotide-binding</keyword>
<dbReference type="PRINTS" id="PR00315">
    <property type="entry name" value="ELONGATNFCT"/>
</dbReference>
<keyword evidence="2" id="KW-0396">Initiation factor</keyword>
<protein>
    <recommendedName>
        <fullName evidence="6">Tr-type G domain-containing protein</fullName>
    </recommendedName>
</protein>
<dbReference type="Proteomes" id="UP000699462">
    <property type="component" value="Unassembled WGS sequence"/>
</dbReference>
<evidence type="ECO:0000256" key="4">
    <source>
        <dbReference type="ARBA" id="ARBA00022917"/>
    </source>
</evidence>
<dbReference type="CDD" id="cd01887">
    <property type="entry name" value="IF2_eIF5B"/>
    <property type="match status" value="1"/>
</dbReference>
<dbReference type="InterPro" id="IPR015760">
    <property type="entry name" value="TIF_IF2"/>
</dbReference>
<proteinExistence type="inferred from homology"/>